<dbReference type="GO" id="GO:0030246">
    <property type="term" value="F:carbohydrate binding"/>
    <property type="evidence" value="ECO:0007669"/>
    <property type="project" value="UniProtKB-KW"/>
</dbReference>
<dbReference type="GO" id="GO:0030970">
    <property type="term" value="P:retrograde protein transport, ER to cytosol"/>
    <property type="evidence" value="ECO:0007669"/>
    <property type="project" value="TreeGrafter"/>
</dbReference>
<dbReference type="GO" id="GO:0030968">
    <property type="term" value="P:endoplasmic reticulum unfolded protein response"/>
    <property type="evidence" value="ECO:0007669"/>
    <property type="project" value="InterPro"/>
</dbReference>
<sequence length="548" mass="62074">MATRKNCKSSKMCSRLVVGLGVVIVVFVSICSSSMLLEAIDDTLLHKINWAGPLADEPLIEPLDGPDSLIMRTARNEKYKCVLPKAQDNQIDDAAPYAGPNPLELLSPLFTQSFACTFKLEQYWMYELCHGRYIRQYHEERDGKKVKRQEYFLGRWTKEEYERMRTNLDREMASPDFKSQIPTKKIDGVNMPYLQINMTDGTFCDLNGQPRMTRVLYVCYPLGKHEIYSLEETSTCEYEIVVLSPNLCDHPDYKSKDAGENLINCHSLSGAPKMPRALVELEAESFKLKHEHLLQNLESLLETKIKGDVRPIEILTEETEEEYLKPSKPALHDNSFLAGFLSGKNCLTGGSSWWKFEYCYGKYVLQYHEEDKSGSRTEITLGRWNKEKHIEYLEKHPHKKSITMQNKRTVIHYYSNGDSCDQTGQPRSVEVKLKCVDNPSPSAIAVYLLEPKTCEYTLGVESSLLCPLLKQSDDYGLFDVNEFVASAEKESSKTLSSKSASPAPSGASKSPIPKNNLPPGTKAKKVKGVPGMEIVVLEDENVENDEEE</sequence>
<dbReference type="OrthoDB" id="239053at2759"/>
<dbReference type="GO" id="GO:0005788">
    <property type="term" value="C:endoplasmic reticulum lumen"/>
    <property type="evidence" value="ECO:0007669"/>
    <property type="project" value="UniProtKB-SubCell"/>
</dbReference>
<evidence type="ECO:0000256" key="4">
    <source>
        <dbReference type="ARBA" id="ARBA00022824"/>
    </source>
</evidence>
<evidence type="ECO:0000256" key="6">
    <source>
        <dbReference type="ARBA" id="ARBA00037585"/>
    </source>
</evidence>
<evidence type="ECO:0000256" key="5">
    <source>
        <dbReference type="ARBA" id="ARBA00023157"/>
    </source>
</evidence>
<gene>
    <name evidence="11" type="ORF">Ocin01_04341</name>
</gene>
<evidence type="ECO:0000256" key="9">
    <source>
        <dbReference type="SAM" id="MobiDB-lite"/>
    </source>
</evidence>
<reference evidence="11 12" key="1">
    <citation type="journal article" date="2016" name="Genome Biol. Evol.">
        <title>Gene Family Evolution Reflects Adaptation to Soil Environmental Stressors in the Genome of the Collembolan Orchesella cincta.</title>
        <authorList>
            <person name="Faddeeva-Vakhrusheva A."/>
            <person name="Derks M.F."/>
            <person name="Anvar S.Y."/>
            <person name="Agamennone V."/>
            <person name="Suring W."/>
            <person name="Smit S."/>
            <person name="van Straalen N.M."/>
            <person name="Roelofs D."/>
        </authorList>
    </citation>
    <scope>NUCLEOTIDE SEQUENCE [LARGE SCALE GENOMIC DNA]</scope>
    <source>
        <tissue evidence="11">Mixed pool</tissue>
    </source>
</reference>
<comment type="subcellular location">
    <subcellularLocation>
        <location evidence="1">Endoplasmic reticulum lumen</location>
    </subcellularLocation>
</comment>
<evidence type="ECO:0000256" key="8">
    <source>
        <dbReference type="ARBA" id="ARBA00041661"/>
    </source>
</evidence>
<dbReference type="SUPFAM" id="SSF50911">
    <property type="entry name" value="Mannose 6-phosphate receptor domain"/>
    <property type="match status" value="2"/>
</dbReference>
<keyword evidence="5" id="KW-1015">Disulfide bond</keyword>
<evidence type="ECO:0000313" key="12">
    <source>
        <dbReference type="Proteomes" id="UP000094527"/>
    </source>
</evidence>
<evidence type="ECO:0000256" key="7">
    <source>
        <dbReference type="ARBA" id="ARBA00041108"/>
    </source>
</evidence>
<dbReference type="OMA" id="HGKDDIY"/>
<dbReference type="InterPro" id="IPR009011">
    <property type="entry name" value="Man6P_isomerase_rcpt-bd_dom_sf"/>
</dbReference>
<dbReference type="Gene3D" id="2.70.130.10">
    <property type="entry name" value="Mannose-6-phosphate receptor binding domain"/>
    <property type="match status" value="2"/>
</dbReference>
<organism evidence="11 12">
    <name type="scientific">Orchesella cincta</name>
    <name type="common">Springtail</name>
    <name type="synonym">Podura cincta</name>
    <dbReference type="NCBI Taxonomy" id="48709"/>
    <lineage>
        <taxon>Eukaryota</taxon>
        <taxon>Metazoa</taxon>
        <taxon>Ecdysozoa</taxon>
        <taxon>Arthropoda</taxon>
        <taxon>Hexapoda</taxon>
        <taxon>Collembola</taxon>
        <taxon>Entomobryomorpha</taxon>
        <taxon>Entomobryoidea</taxon>
        <taxon>Orchesellidae</taxon>
        <taxon>Orchesellinae</taxon>
        <taxon>Orchesella</taxon>
    </lineage>
</organism>
<dbReference type="InterPro" id="IPR044865">
    <property type="entry name" value="MRH_dom"/>
</dbReference>
<comment type="caution">
    <text evidence="11">The sequence shown here is derived from an EMBL/GenBank/DDBJ whole genome shotgun (WGS) entry which is preliminary data.</text>
</comment>
<dbReference type="STRING" id="48709.A0A1D2NAS4"/>
<evidence type="ECO:0000256" key="1">
    <source>
        <dbReference type="ARBA" id="ARBA00004319"/>
    </source>
</evidence>
<dbReference type="InterPro" id="IPR012913">
    <property type="entry name" value="OS9-like_dom"/>
</dbReference>
<keyword evidence="11" id="KW-0430">Lectin</keyword>
<keyword evidence="12" id="KW-1185">Reference proteome</keyword>
<keyword evidence="2" id="KW-0732">Signal</keyword>
<feature type="compositionally biased region" description="Low complexity" evidence="9">
    <location>
        <begin position="493"/>
        <end position="514"/>
    </location>
</feature>
<dbReference type="EMBL" id="LJIJ01000115">
    <property type="protein sequence ID" value="ODN02347.1"/>
    <property type="molecule type" value="Genomic_DNA"/>
</dbReference>
<dbReference type="PANTHER" id="PTHR15414:SF0">
    <property type="entry name" value="ENDOPLASMIC RETICULUM LECTIN 1"/>
    <property type="match status" value="1"/>
</dbReference>
<dbReference type="AlphaFoldDB" id="A0A1D2NAS4"/>
<dbReference type="Proteomes" id="UP000094527">
    <property type="component" value="Unassembled WGS sequence"/>
</dbReference>
<keyword evidence="4" id="KW-0256">Endoplasmic reticulum</keyword>
<dbReference type="Pfam" id="PF07915">
    <property type="entry name" value="PRKCSH"/>
    <property type="match status" value="2"/>
</dbReference>
<dbReference type="FunFam" id="2.70.130.10:FF:000001">
    <property type="entry name" value="Endoplasmic reticulum lectin 1"/>
    <property type="match status" value="1"/>
</dbReference>
<feature type="domain" description="MRH" evidence="10">
    <location>
        <begin position="344"/>
        <end position="468"/>
    </location>
</feature>
<comment type="function">
    <text evidence="6">Probable lectin that binds selectively to improperly folded lumenal proteins. May function in endoplasmic reticulum quality control and endoplasmic reticulum-associated degradation (ERAD) of both non-glycosylated proteins and glycoproteins.</text>
</comment>
<feature type="region of interest" description="Disordered" evidence="9">
    <location>
        <begin position="489"/>
        <end position="530"/>
    </location>
</feature>
<protein>
    <recommendedName>
        <fullName evidence="7">Endoplasmic reticulum lectin 1</fullName>
    </recommendedName>
    <alternativeName>
        <fullName evidence="8">ER lectin</fullName>
    </alternativeName>
</protein>
<keyword evidence="3" id="KW-0677">Repeat</keyword>
<evidence type="ECO:0000256" key="2">
    <source>
        <dbReference type="ARBA" id="ARBA00022729"/>
    </source>
</evidence>
<dbReference type="FunFam" id="2.70.130.10:FF:000003">
    <property type="entry name" value="Endoplasmic reticulum lectin 1"/>
    <property type="match status" value="1"/>
</dbReference>
<dbReference type="PANTHER" id="PTHR15414">
    <property type="entry name" value="OS-9-RELATED"/>
    <property type="match status" value="1"/>
</dbReference>
<name>A0A1D2NAS4_ORCCI</name>
<accession>A0A1D2NAS4</accession>
<evidence type="ECO:0000313" key="11">
    <source>
        <dbReference type="EMBL" id="ODN02347.1"/>
    </source>
</evidence>
<proteinExistence type="predicted"/>
<evidence type="ECO:0000256" key="3">
    <source>
        <dbReference type="ARBA" id="ARBA00022737"/>
    </source>
</evidence>
<feature type="domain" description="MRH" evidence="10">
    <location>
        <begin position="114"/>
        <end position="250"/>
    </location>
</feature>
<dbReference type="PROSITE" id="PS51914">
    <property type="entry name" value="MRH"/>
    <property type="match status" value="2"/>
</dbReference>
<dbReference type="InterPro" id="IPR045149">
    <property type="entry name" value="OS-9-like"/>
</dbReference>
<evidence type="ECO:0000259" key="10">
    <source>
        <dbReference type="PROSITE" id="PS51914"/>
    </source>
</evidence>